<accession>A0ABV1WIP1</accession>
<feature type="non-terminal residue" evidence="1">
    <location>
        <position position="62"/>
    </location>
</feature>
<dbReference type="Proteomes" id="UP001458415">
    <property type="component" value="Unassembled WGS sequence"/>
</dbReference>
<dbReference type="Pfam" id="PF00106">
    <property type="entry name" value="adh_short"/>
    <property type="match status" value="1"/>
</dbReference>
<sequence length="62" mass="6875">MHTDDDKPLALVTGASSGIGYELAEQFARHGFDLLVNAEDDRLDHAVRRLRERGADVRAVRA</sequence>
<evidence type="ECO:0000313" key="2">
    <source>
        <dbReference type="Proteomes" id="UP001458415"/>
    </source>
</evidence>
<dbReference type="EMBL" id="JBEPCU010001632">
    <property type="protein sequence ID" value="MER6984056.1"/>
    <property type="molecule type" value="Genomic_DNA"/>
</dbReference>
<gene>
    <name evidence="1" type="ORF">ABT317_45700</name>
</gene>
<comment type="caution">
    <text evidence="1">The sequence shown here is derived from an EMBL/GenBank/DDBJ whole genome shotgun (WGS) entry which is preliminary data.</text>
</comment>
<evidence type="ECO:0000313" key="1">
    <source>
        <dbReference type="EMBL" id="MER6984056.1"/>
    </source>
</evidence>
<dbReference type="InterPro" id="IPR036291">
    <property type="entry name" value="NAD(P)-bd_dom_sf"/>
</dbReference>
<dbReference type="SUPFAM" id="SSF51735">
    <property type="entry name" value="NAD(P)-binding Rossmann-fold domains"/>
    <property type="match status" value="1"/>
</dbReference>
<dbReference type="Gene3D" id="3.40.50.720">
    <property type="entry name" value="NAD(P)-binding Rossmann-like Domain"/>
    <property type="match status" value="1"/>
</dbReference>
<proteinExistence type="predicted"/>
<organism evidence="1 2">
    <name type="scientific">Streptomyces carpinensis</name>
    <dbReference type="NCBI Taxonomy" id="66369"/>
    <lineage>
        <taxon>Bacteria</taxon>
        <taxon>Bacillati</taxon>
        <taxon>Actinomycetota</taxon>
        <taxon>Actinomycetes</taxon>
        <taxon>Kitasatosporales</taxon>
        <taxon>Streptomycetaceae</taxon>
        <taxon>Streptomyces</taxon>
    </lineage>
</organism>
<protein>
    <submittedName>
        <fullName evidence="1">SDR family NAD(P)-dependent oxidoreductase</fullName>
    </submittedName>
</protein>
<name>A0ABV1WIP1_9ACTN</name>
<keyword evidence="2" id="KW-1185">Reference proteome</keyword>
<dbReference type="InterPro" id="IPR002347">
    <property type="entry name" value="SDR_fam"/>
</dbReference>
<reference evidence="1 2" key="1">
    <citation type="submission" date="2024-06" db="EMBL/GenBank/DDBJ databases">
        <title>The Natural Products Discovery Center: Release of the First 8490 Sequenced Strains for Exploring Actinobacteria Biosynthetic Diversity.</title>
        <authorList>
            <person name="Kalkreuter E."/>
            <person name="Kautsar S.A."/>
            <person name="Yang D."/>
            <person name="Bader C.D."/>
            <person name="Teijaro C.N."/>
            <person name="Fluegel L."/>
            <person name="Davis C.M."/>
            <person name="Simpson J.R."/>
            <person name="Lauterbach L."/>
            <person name="Steele A.D."/>
            <person name="Gui C."/>
            <person name="Meng S."/>
            <person name="Li G."/>
            <person name="Viehrig K."/>
            <person name="Ye F."/>
            <person name="Su P."/>
            <person name="Kiefer A.F."/>
            <person name="Nichols A."/>
            <person name="Cepeda A.J."/>
            <person name="Yan W."/>
            <person name="Fan B."/>
            <person name="Jiang Y."/>
            <person name="Adhikari A."/>
            <person name="Zheng C.-J."/>
            <person name="Schuster L."/>
            <person name="Cowan T.M."/>
            <person name="Smanski M.J."/>
            <person name="Chevrette M.G."/>
            <person name="De Carvalho L.P.S."/>
            <person name="Shen B."/>
        </authorList>
    </citation>
    <scope>NUCLEOTIDE SEQUENCE [LARGE SCALE GENOMIC DNA]</scope>
    <source>
        <strain evidence="1 2">NPDC000634</strain>
    </source>
</reference>